<organism evidence="3 4">
    <name type="scientific">Acanthosepion pharaonis</name>
    <name type="common">Pharaoh cuttlefish</name>
    <name type="synonym">Sepia pharaonis</name>
    <dbReference type="NCBI Taxonomy" id="158019"/>
    <lineage>
        <taxon>Eukaryota</taxon>
        <taxon>Metazoa</taxon>
        <taxon>Spiralia</taxon>
        <taxon>Lophotrochozoa</taxon>
        <taxon>Mollusca</taxon>
        <taxon>Cephalopoda</taxon>
        <taxon>Coleoidea</taxon>
        <taxon>Decapodiformes</taxon>
        <taxon>Sepiida</taxon>
        <taxon>Sepiina</taxon>
        <taxon>Sepiidae</taxon>
        <taxon>Acanthosepion</taxon>
    </lineage>
</organism>
<evidence type="ECO:0000313" key="4">
    <source>
        <dbReference type="Proteomes" id="UP000597762"/>
    </source>
</evidence>
<reference evidence="3" key="1">
    <citation type="submission" date="2021-01" db="EMBL/GenBank/DDBJ databases">
        <authorList>
            <person name="Li R."/>
            <person name="Bekaert M."/>
        </authorList>
    </citation>
    <scope>NUCLEOTIDE SEQUENCE</scope>
    <source>
        <strain evidence="3">Farmed</strain>
    </source>
</reference>
<evidence type="ECO:0000313" key="3">
    <source>
        <dbReference type="EMBL" id="CAE1173165.1"/>
    </source>
</evidence>
<protein>
    <submittedName>
        <fullName evidence="3">Uncharacterized protein</fullName>
    </submittedName>
</protein>
<feature type="coiled-coil region" evidence="1">
    <location>
        <begin position="147"/>
        <end position="174"/>
    </location>
</feature>
<accession>A0A812B8U3</accession>
<keyword evidence="1" id="KW-0175">Coiled coil</keyword>
<comment type="caution">
    <text evidence="3">The sequence shown here is derived from an EMBL/GenBank/DDBJ whole genome shotgun (WGS) entry which is preliminary data.</text>
</comment>
<dbReference type="EMBL" id="CAHIKZ030000417">
    <property type="protein sequence ID" value="CAE1173165.1"/>
    <property type="molecule type" value="Genomic_DNA"/>
</dbReference>
<dbReference type="AlphaFoldDB" id="A0A812B8U3"/>
<dbReference type="OrthoDB" id="10072259at2759"/>
<dbReference type="Proteomes" id="UP000597762">
    <property type="component" value="Unassembled WGS sequence"/>
</dbReference>
<evidence type="ECO:0000256" key="2">
    <source>
        <dbReference type="SAM" id="MobiDB-lite"/>
    </source>
</evidence>
<feature type="region of interest" description="Disordered" evidence="2">
    <location>
        <begin position="1"/>
        <end position="20"/>
    </location>
</feature>
<gene>
    <name evidence="3" type="ORF">SPHA_12488</name>
</gene>
<sequence length="288" mass="33438">MFQSFSEEKIDSGCGSQNSIQDSQDFLSDLYPSQTTRMYQKYVNEPPLYKSTGQVDLHNKITSTSSYQNLDYRKLKGKENDDRTLVTAVVNAIKDSSSEVKENLQQIFRNISELLSKNDGNVEQISERFGHEFQKQHEKLLSVFEVNNQHKQEIAEKEHQLYVLNEQMKSLEIQNCLEFKITEIITEKLSAYKSYINDRGEDHNCYDPRKKCRMLKRRARYLMNSKAATSISPFVSPALTLISHTSSPGVSVKEINLHNTTKPGNEMMQRKSWHVQTTKSVYKKFWDL</sequence>
<feature type="compositionally biased region" description="Basic and acidic residues" evidence="2">
    <location>
        <begin position="1"/>
        <end position="11"/>
    </location>
</feature>
<evidence type="ECO:0000256" key="1">
    <source>
        <dbReference type="SAM" id="Coils"/>
    </source>
</evidence>
<name>A0A812B8U3_ACAPH</name>
<keyword evidence="4" id="KW-1185">Reference proteome</keyword>
<proteinExistence type="predicted"/>